<accession>A0A6N0JEM7</accession>
<dbReference type="GeneID" id="92844115"/>
<name>A0A6N0JEM7_ACHDE</name>
<gene>
    <name evidence="1" type="ORF">FOC81_00845</name>
</gene>
<dbReference type="EMBL" id="CP054569">
    <property type="protein sequence ID" value="QKQ45340.1"/>
    <property type="molecule type" value="Genomic_DNA"/>
</dbReference>
<evidence type="ECO:0000313" key="1">
    <source>
        <dbReference type="EMBL" id="QKQ45340.1"/>
    </source>
</evidence>
<dbReference type="Proteomes" id="UP000509782">
    <property type="component" value="Chromosome"/>
</dbReference>
<dbReference type="AlphaFoldDB" id="A0A6N0JEM7"/>
<protein>
    <recommendedName>
        <fullName evidence="3">Phasin family protein</fullName>
    </recommendedName>
</protein>
<evidence type="ECO:0000313" key="2">
    <source>
        <dbReference type="Proteomes" id="UP000509782"/>
    </source>
</evidence>
<dbReference type="OrthoDB" id="8641244at2"/>
<reference evidence="1 2" key="1">
    <citation type="submission" date="2020-05" db="EMBL/GenBank/DDBJ databases">
        <title>FDA dAtabase for Regulatory Grade micrObial Sequences (FDA-ARGOS): Supporting development and validation of Infectious Disease Dx tests.</title>
        <authorList>
            <person name="Sproer C."/>
            <person name="Gronow S."/>
            <person name="Severitt S."/>
            <person name="Schroder I."/>
            <person name="Tallon L."/>
            <person name="Sadzewicz L."/>
            <person name="Zhao X."/>
            <person name="Vavikolanu K."/>
            <person name="Mehta A."/>
            <person name="Aluvathingal J."/>
            <person name="Nadendla S."/>
            <person name="Myers T."/>
            <person name="Yan Y."/>
            <person name="Sichtig H."/>
        </authorList>
    </citation>
    <scope>NUCLEOTIDE SEQUENCE [LARGE SCALE GENOMIC DNA]</scope>
    <source>
        <strain evidence="1 2">FDAARGOS_787</strain>
    </source>
</reference>
<dbReference type="RefSeq" id="WP_062679937.1">
    <property type="nucleotide sequence ID" value="NZ_BLWG01000388.1"/>
</dbReference>
<proteinExistence type="predicted"/>
<evidence type="ECO:0008006" key="3">
    <source>
        <dbReference type="Google" id="ProtNLM"/>
    </source>
</evidence>
<sequence length="156" mass="16519">MMKKATASMPQGLAGANAAYCQRMAELAQESQQRWLELGRRLADDGAARYLSTLAPLKQSGNWQDIAPALGEATRKQWQSQLEASQALTHALLEEQAALAAGISEAMTGWLKQAAGGGVGLDASPMAQIWTTLSNQMASACSAMREASQPGGRREG</sequence>
<organism evidence="1 2">
    <name type="scientific">Achromobacter denitrificans</name>
    <name type="common">Alcaligenes denitrificans</name>
    <dbReference type="NCBI Taxonomy" id="32002"/>
    <lineage>
        <taxon>Bacteria</taxon>
        <taxon>Pseudomonadati</taxon>
        <taxon>Pseudomonadota</taxon>
        <taxon>Betaproteobacteria</taxon>
        <taxon>Burkholderiales</taxon>
        <taxon>Alcaligenaceae</taxon>
        <taxon>Achromobacter</taxon>
    </lineage>
</organism>